<keyword evidence="1" id="KW-0812">Transmembrane</keyword>
<keyword evidence="3" id="KW-1185">Reference proteome</keyword>
<accession>A0ABN6Z475</accession>
<reference evidence="3" key="1">
    <citation type="journal article" date="2023" name="Int. J. Syst. Evol. Microbiol.">
        <title>Claveliimonas bilis gen. nov., sp. nov., deoxycholic acid-producing bacteria isolated from human faeces, and reclassification of Sellimonas monacensis Zenner et al. 2021 as Claveliimonas monacensis comb. nov.</title>
        <authorList>
            <person name="Hisatomi A."/>
            <person name="Kastawa N.W.E.P.G."/>
            <person name="Song I."/>
            <person name="Ohkuma M."/>
            <person name="Fukiya S."/>
            <person name="Sakamoto M."/>
        </authorList>
    </citation>
    <scope>NUCLEOTIDE SEQUENCE [LARGE SCALE GENOMIC DNA]</scope>
    <source>
        <strain evidence="3">12BBH14</strain>
    </source>
</reference>
<feature type="transmembrane region" description="Helical" evidence="1">
    <location>
        <begin position="238"/>
        <end position="264"/>
    </location>
</feature>
<feature type="transmembrane region" description="Helical" evidence="1">
    <location>
        <begin position="16"/>
        <end position="35"/>
    </location>
</feature>
<name>A0ABN6Z475_9FIRM</name>
<evidence type="ECO:0000313" key="2">
    <source>
        <dbReference type="EMBL" id="BDZ77906.1"/>
    </source>
</evidence>
<feature type="transmembrane region" description="Helical" evidence="1">
    <location>
        <begin position="157"/>
        <end position="183"/>
    </location>
</feature>
<keyword evidence="1" id="KW-1133">Transmembrane helix</keyword>
<evidence type="ECO:0000256" key="1">
    <source>
        <dbReference type="SAM" id="Phobius"/>
    </source>
</evidence>
<dbReference type="Proteomes" id="UP001305815">
    <property type="component" value="Chromosome"/>
</dbReference>
<gene>
    <name evidence="2" type="ORF">Lac1_20890</name>
</gene>
<dbReference type="RefSeq" id="WP_256193810.1">
    <property type="nucleotide sequence ID" value="NZ_AP027742.1"/>
</dbReference>
<organism evidence="2 3">
    <name type="scientific">Claveliimonas bilis</name>
    <dbReference type="NCBI Taxonomy" id="3028070"/>
    <lineage>
        <taxon>Bacteria</taxon>
        <taxon>Bacillati</taxon>
        <taxon>Bacillota</taxon>
        <taxon>Clostridia</taxon>
        <taxon>Lachnospirales</taxon>
        <taxon>Lachnospiraceae</taxon>
        <taxon>Claveliimonas</taxon>
    </lineage>
</organism>
<proteinExistence type="predicted"/>
<dbReference type="EMBL" id="AP027742">
    <property type="protein sequence ID" value="BDZ77906.1"/>
    <property type="molecule type" value="Genomic_DNA"/>
</dbReference>
<evidence type="ECO:0008006" key="4">
    <source>
        <dbReference type="Google" id="ProtNLM"/>
    </source>
</evidence>
<evidence type="ECO:0000313" key="3">
    <source>
        <dbReference type="Proteomes" id="UP001305815"/>
    </source>
</evidence>
<feature type="transmembrane region" description="Helical" evidence="1">
    <location>
        <begin position="195"/>
        <end position="218"/>
    </location>
</feature>
<feature type="transmembrane region" description="Helical" evidence="1">
    <location>
        <begin position="55"/>
        <end position="78"/>
    </location>
</feature>
<protein>
    <recommendedName>
        <fullName evidence="4">ABC transporter permease</fullName>
    </recommendedName>
</protein>
<keyword evidence="1" id="KW-0472">Membrane</keyword>
<feature type="transmembrane region" description="Helical" evidence="1">
    <location>
        <begin position="108"/>
        <end position="128"/>
    </location>
</feature>
<sequence>MLGKLIRYDLKSTTRFLIVIHIFLIIFSILGRIFLTGRFPYEADDISELLIALTFTVYIILFAGASFGTLLVIAVRFYKNLFSDEGYLTNTLPVTKGMHLLSKTLSGTIWCAIDAFILYLCAFILIAIPPVTEALSAHWGEFIRLLGFSSQSSFHFFLLYMVVLTFIGAVVNVVSIQSAVILGQLFNGHKVLGAVVSYFVLTTISSIAATILMGIYGLLTDNLIIGTVGNSDFTFASYMTNILNLSFALEIVFAIILYIISYIIMKKKINLS</sequence>